<dbReference type="AlphaFoldDB" id="A0A8J5N7B0"/>
<name>A0A8J5N7B0_HOMAM</name>
<organism evidence="2 3">
    <name type="scientific">Homarus americanus</name>
    <name type="common">American lobster</name>
    <dbReference type="NCBI Taxonomy" id="6706"/>
    <lineage>
        <taxon>Eukaryota</taxon>
        <taxon>Metazoa</taxon>
        <taxon>Ecdysozoa</taxon>
        <taxon>Arthropoda</taxon>
        <taxon>Crustacea</taxon>
        <taxon>Multicrustacea</taxon>
        <taxon>Malacostraca</taxon>
        <taxon>Eumalacostraca</taxon>
        <taxon>Eucarida</taxon>
        <taxon>Decapoda</taxon>
        <taxon>Pleocyemata</taxon>
        <taxon>Astacidea</taxon>
        <taxon>Nephropoidea</taxon>
        <taxon>Nephropidae</taxon>
        <taxon>Homarus</taxon>
    </lineage>
</organism>
<accession>A0A8J5N7B0</accession>
<dbReference type="OrthoDB" id="6381772at2759"/>
<evidence type="ECO:0000313" key="2">
    <source>
        <dbReference type="EMBL" id="KAG7174424.1"/>
    </source>
</evidence>
<dbReference type="PANTHER" id="PTHR35385:SF2">
    <property type="entry name" value="PROTEIN B, PUTATIVE-RELATED"/>
    <property type="match status" value="1"/>
</dbReference>
<dbReference type="Proteomes" id="UP000747542">
    <property type="component" value="Unassembled WGS sequence"/>
</dbReference>
<gene>
    <name evidence="2" type="ORF">Hamer_G003367</name>
</gene>
<feature type="compositionally biased region" description="Basic and acidic residues" evidence="1">
    <location>
        <begin position="246"/>
        <end position="256"/>
    </location>
</feature>
<sequence length="391" mass="44789">MNSIMANTSNNGSLILILPVIVPQSNFNGRIPANDNCIKKETNTSSTEYMSVMNGSQIEGNLVDIKQEADTNKIEVDVNPDIVIKREVEQCKQEILEEENNPPAKRRGALRGETVASYPSTRHASITANTTLQNPPGIYTLCIPIRHKSPTPEEKISAVVNGTYFKTILPDEFEHRICSYQKVTDGENFKATIRIKAGSEEEVERWIFAFENKSLTDWRIERTYPHSGLKNLYKVDLRCQHNTRPRSKETPKEAKNRASKNTDCPATITIIVKKTKFSRNRRSRSKDSHYIEEGFSTLITLKFVHNHPLNCADTLKYRRVTKATVRKLEDLFTNGHSPRSALDILQHELQEEYGERYLEASVDRAINPDIHFCNRLYRTMFRKDYDAPKGE</sequence>
<keyword evidence="3" id="KW-1185">Reference proteome</keyword>
<comment type="caution">
    <text evidence="2">The sequence shown here is derived from an EMBL/GenBank/DDBJ whole genome shotgun (WGS) entry which is preliminary data.</text>
</comment>
<evidence type="ECO:0000256" key="1">
    <source>
        <dbReference type="SAM" id="MobiDB-lite"/>
    </source>
</evidence>
<dbReference type="PANTHER" id="PTHR35385">
    <property type="entry name" value="PROTEIN B, PUTATIVE-RELATED-RELATED"/>
    <property type="match status" value="1"/>
</dbReference>
<dbReference type="EMBL" id="JAHLQT010007678">
    <property type="protein sequence ID" value="KAG7174424.1"/>
    <property type="molecule type" value="Genomic_DNA"/>
</dbReference>
<feature type="region of interest" description="Disordered" evidence="1">
    <location>
        <begin position="240"/>
        <end position="261"/>
    </location>
</feature>
<proteinExistence type="predicted"/>
<reference evidence="2" key="1">
    <citation type="journal article" date="2021" name="Sci. Adv.">
        <title>The American lobster genome reveals insights on longevity, neural, and immune adaptations.</title>
        <authorList>
            <person name="Polinski J.M."/>
            <person name="Zimin A.V."/>
            <person name="Clark K.F."/>
            <person name="Kohn A.B."/>
            <person name="Sadowski N."/>
            <person name="Timp W."/>
            <person name="Ptitsyn A."/>
            <person name="Khanna P."/>
            <person name="Romanova D.Y."/>
            <person name="Williams P."/>
            <person name="Greenwood S.J."/>
            <person name="Moroz L.L."/>
            <person name="Walt D.R."/>
            <person name="Bodnar A.G."/>
        </authorList>
    </citation>
    <scope>NUCLEOTIDE SEQUENCE</scope>
    <source>
        <strain evidence="2">GMGI-L3</strain>
    </source>
</reference>
<evidence type="ECO:0000313" key="3">
    <source>
        <dbReference type="Proteomes" id="UP000747542"/>
    </source>
</evidence>
<protein>
    <submittedName>
        <fullName evidence="2">Uncharacterized protein</fullName>
    </submittedName>
</protein>